<dbReference type="Gene3D" id="2.30.30.140">
    <property type="match status" value="1"/>
</dbReference>
<reference evidence="4 5" key="1">
    <citation type="journal article" date="2015" name="Genome Biol. Evol.">
        <title>Comparative Genomics of a Bacterivorous Green Alga Reveals Evolutionary Causalities and Consequences of Phago-Mixotrophic Mode of Nutrition.</title>
        <authorList>
            <person name="Burns J.A."/>
            <person name="Paasch A."/>
            <person name="Narechania A."/>
            <person name="Kim E."/>
        </authorList>
    </citation>
    <scope>NUCLEOTIDE SEQUENCE [LARGE SCALE GENOMIC DNA]</scope>
    <source>
        <strain evidence="4 5">PLY_AMNH</strain>
    </source>
</reference>
<dbReference type="GO" id="GO:0005829">
    <property type="term" value="C:cytosol"/>
    <property type="evidence" value="ECO:0007669"/>
    <property type="project" value="TreeGrafter"/>
</dbReference>
<dbReference type="Gene3D" id="3.40.50.150">
    <property type="entry name" value="Vaccinia Virus protein VP39"/>
    <property type="match status" value="1"/>
</dbReference>
<dbReference type="EMBL" id="LGRX02000336">
    <property type="protein sequence ID" value="KAK3288880.1"/>
    <property type="molecule type" value="Genomic_DNA"/>
</dbReference>
<dbReference type="GO" id="GO:0004766">
    <property type="term" value="F:spermidine synthase activity"/>
    <property type="evidence" value="ECO:0007669"/>
    <property type="project" value="UniProtKB-EC"/>
</dbReference>
<proteinExistence type="predicted"/>
<keyword evidence="5" id="KW-1185">Reference proteome</keyword>
<protein>
    <recommendedName>
        <fullName evidence="2">spermidine synthase</fullName>
        <ecNumber evidence="2">2.5.1.16</ecNumber>
    </recommendedName>
</protein>
<evidence type="ECO:0000256" key="3">
    <source>
        <dbReference type="ARBA" id="ARBA00049307"/>
    </source>
</evidence>
<dbReference type="PANTHER" id="PTHR11558">
    <property type="entry name" value="SPERMIDINE/SPERMINE SYNTHASE"/>
    <property type="match status" value="1"/>
</dbReference>
<comment type="pathway">
    <text evidence="1">Amine and polyamine biosynthesis; spermidine biosynthesis; spermidine from putrescine: step 1/1.</text>
</comment>
<comment type="catalytic activity">
    <reaction evidence="3">
        <text>S-adenosyl 3-(methylsulfanyl)propylamine + putrescine = S-methyl-5'-thioadenosine + spermidine + H(+)</text>
        <dbReference type="Rhea" id="RHEA:12721"/>
        <dbReference type="ChEBI" id="CHEBI:15378"/>
        <dbReference type="ChEBI" id="CHEBI:17509"/>
        <dbReference type="ChEBI" id="CHEBI:57443"/>
        <dbReference type="ChEBI" id="CHEBI:57834"/>
        <dbReference type="ChEBI" id="CHEBI:326268"/>
        <dbReference type="EC" id="2.5.1.16"/>
    </reaction>
</comment>
<evidence type="ECO:0000256" key="1">
    <source>
        <dbReference type="ARBA" id="ARBA00005123"/>
    </source>
</evidence>
<gene>
    <name evidence="4" type="ORF">CYMTET_3659</name>
</gene>
<sequence>MGEETITRPGSAVAVNKLSQAEFNTRFSTAWQSTQEEVNNRFKVGQKVEALSSSTTKDEYGLFYVGSITKISEDSSLDVLFEDGSTEENLSPFFVRPFGREVLYESGEVIVVDGHIARQGVARRARLLSFKSSPQLVQSAVMLDEDGAPCHRQIPFEQHQVLCLSLVMAKVDDASKRSRFLIIGSGGGTLPMAMHTVFPTLVDMDVVEISKDVVKASSQFFKVQVNDNLRIHTQDGARFLETSRPAAYDVLLLDAADPETPDCGDSEDGLEVPPPQFVEPAFLKGAVRRALTSDGICVYNVIAGRSKLVQIAHLFEEHFASVYVLGTDPNYFFWGFVKPKALDPDGIVEMIEAMEPLDTLCKHAMEIINSTEENIGDKTLLGWFTVEQFVLLCEDPTVMV</sequence>
<comment type="caution">
    <text evidence="4">The sequence shown here is derived from an EMBL/GenBank/DDBJ whole genome shotgun (WGS) entry which is preliminary data.</text>
</comment>
<dbReference type="SUPFAM" id="SSF53335">
    <property type="entry name" value="S-adenosyl-L-methionine-dependent methyltransferases"/>
    <property type="match status" value="1"/>
</dbReference>
<dbReference type="InterPro" id="IPR001045">
    <property type="entry name" value="Spermi_synthase"/>
</dbReference>
<dbReference type="AlphaFoldDB" id="A0AAE0H2N9"/>
<dbReference type="Proteomes" id="UP001190700">
    <property type="component" value="Unassembled WGS sequence"/>
</dbReference>
<organism evidence="4 5">
    <name type="scientific">Cymbomonas tetramitiformis</name>
    <dbReference type="NCBI Taxonomy" id="36881"/>
    <lineage>
        <taxon>Eukaryota</taxon>
        <taxon>Viridiplantae</taxon>
        <taxon>Chlorophyta</taxon>
        <taxon>Pyramimonadophyceae</taxon>
        <taxon>Pyramimonadales</taxon>
        <taxon>Pyramimonadaceae</taxon>
        <taxon>Cymbomonas</taxon>
    </lineage>
</organism>
<evidence type="ECO:0000313" key="4">
    <source>
        <dbReference type="EMBL" id="KAK3288880.1"/>
    </source>
</evidence>
<accession>A0AAE0H2N9</accession>
<evidence type="ECO:0000256" key="2">
    <source>
        <dbReference type="ARBA" id="ARBA00012455"/>
    </source>
</evidence>
<name>A0AAE0H2N9_9CHLO</name>
<dbReference type="Pfam" id="PF01564">
    <property type="entry name" value="Spermine_synth"/>
    <property type="match status" value="1"/>
</dbReference>
<evidence type="ECO:0000313" key="5">
    <source>
        <dbReference type="Proteomes" id="UP001190700"/>
    </source>
</evidence>
<dbReference type="EC" id="2.5.1.16" evidence="2"/>
<dbReference type="InterPro" id="IPR029063">
    <property type="entry name" value="SAM-dependent_MTases_sf"/>
</dbReference>
<dbReference type="CDD" id="cd04508">
    <property type="entry name" value="Tudor_SF"/>
    <property type="match status" value="1"/>
</dbReference>
<dbReference type="GO" id="GO:0008295">
    <property type="term" value="P:spermidine biosynthetic process"/>
    <property type="evidence" value="ECO:0007669"/>
    <property type="project" value="TreeGrafter"/>
</dbReference>
<dbReference type="PANTHER" id="PTHR11558:SF11">
    <property type="entry name" value="SPERMIDINE SYNTHASE"/>
    <property type="match status" value="1"/>
</dbReference>